<dbReference type="InterPro" id="IPR001818">
    <property type="entry name" value="Pept_M10_metallopeptidase"/>
</dbReference>
<feature type="binding site" evidence="21">
    <location>
        <position position="180"/>
    </location>
    <ligand>
        <name>Zn(2+)</name>
        <dbReference type="ChEBI" id="CHEBI:29105"/>
        <label>1</label>
    </ligand>
</feature>
<dbReference type="EMBL" id="JBBPFD010000012">
    <property type="protein sequence ID" value="KAK7904243.1"/>
    <property type="molecule type" value="Genomic_DNA"/>
</dbReference>
<dbReference type="CDD" id="cd00094">
    <property type="entry name" value="HX"/>
    <property type="match status" value="1"/>
</dbReference>
<dbReference type="AlphaFoldDB" id="A0AAW0NMP1"/>
<feature type="domain" description="Peptidase metallopeptidase" evidence="26">
    <location>
        <begin position="117"/>
        <end position="276"/>
    </location>
</feature>
<evidence type="ECO:0000256" key="17">
    <source>
        <dbReference type="ARBA" id="ARBA00023180"/>
    </source>
</evidence>
<feature type="short sequence motif" description="Cysteine switch" evidence="23">
    <location>
        <begin position="105"/>
        <end position="112"/>
    </location>
</feature>
<keyword evidence="4" id="KW-0964">Secreted</keyword>
<evidence type="ECO:0000256" key="2">
    <source>
        <dbReference type="ARBA" id="ARBA00010370"/>
    </source>
</evidence>
<dbReference type="GO" id="GO:0005615">
    <property type="term" value="C:extracellular space"/>
    <property type="evidence" value="ECO:0007669"/>
    <property type="project" value="TreeGrafter"/>
</dbReference>
<protein>
    <recommendedName>
        <fullName evidence="3">Collagenase 3</fullName>
    </recommendedName>
    <alternativeName>
        <fullName evidence="18">Matrix metalloproteinase-13</fullName>
    </alternativeName>
</protein>
<feature type="binding site" evidence="21">
    <location>
        <position position="448"/>
    </location>
    <ligand>
        <name>Ca(2+)</name>
        <dbReference type="ChEBI" id="CHEBI:29108"/>
        <label>4</label>
    </ligand>
</feature>
<dbReference type="SMART" id="SM00120">
    <property type="entry name" value="HX"/>
    <property type="match status" value="4"/>
</dbReference>
<feature type="repeat" description="Hemopexin" evidence="24">
    <location>
        <begin position="444"/>
        <end position="487"/>
    </location>
</feature>
<evidence type="ECO:0000313" key="27">
    <source>
        <dbReference type="EMBL" id="KAK7904243.1"/>
    </source>
</evidence>
<sequence>MIWWCILALTWQDLVNSAPIQAPSSPKVHDAGPSEEERAFAEEYLTHFYGYQPLEAQRAKRSTHNEVDADWSAEFCEKVKQMQKFFGLPPSGRLNKDTLAVMKKPRCGLSDVEPFGETMRWTRSKVSYRITGKKLPIPSSQVRKVFREAWKLWSNVTPMHFQKRGRKEADIVISFYTGDHKDGSPFDGKQGILAHAFLPGTGIGGDVHFDADEDWSTNSTGYNLFAVAVHEFGHAIGLSHSSDPGAVMYPSYNFAPNYQLELSFRDVKDVQHLYGISPSFDSMFSKNPPPKTPDKCDPDLSFDAVTELQQEVLFLKTGAFMWRKHPQFDETRISLISSLWPESVPSHLDAVYMNIENNANVFFKGNQYWKLTQLQLEEGFPKNITDLGFPSRIRSVDAALHFRFQRYTVFFTGHECWRYSPKQSNNETNGNPPSLIEQEWPGIPSPIDAAVYSDDFVHFFKGNVHYTYDLDSKKVVSTGSVNELLECTKTTDNEILTD</sequence>
<dbReference type="InterPro" id="IPR036375">
    <property type="entry name" value="Hemopexin-like_dom_sf"/>
</dbReference>
<proteinExistence type="inferred from homology"/>
<dbReference type="PROSITE" id="PS51642">
    <property type="entry name" value="HEMOPEXIN_2"/>
    <property type="match status" value="4"/>
</dbReference>
<feature type="signal peptide" evidence="25">
    <location>
        <begin position="1"/>
        <end position="17"/>
    </location>
</feature>
<dbReference type="InterPro" id="IPR000585">
    <property type="entry name" value="Hemopexin-like_dom"/>
</dbReference>
<comment type="cofactor">
    <cofactor evidence="21">
        <name>Ca(2+)</name>
        <dbReference type="ChEBI" id="CHEBI:29108"/>
    </cofactor>
    <text evidence="21">Can bind about 5 Ca(2+) ions per subunit.</text>
</comment>
<feature type="binding site" description="in inhibited form" evidence="21">
    <location>
        <position position="107"/>
    </location>
    <ligand>
        <name>Zn(2+)</name>
        <dbReference type="ChEBI" id="CHEBI:29105"/>
        <label>2</label>
        <note>catalytic</note>
    </ligand>
</feature>
<dbReference type="InterPro" id="IPR006026">
    <property type="entry name" value="Peptidase_Metallo"/>
</dbReference>
<feature type="binding site" evidence="21">
    <location>
        <position position="195"/>
    </location>
    <ligand>
        <name>Zn(2+)</name>
        <dbReference type="ChEBI" id="CHEBI:29105"/>
        <label>1</label>
    </ligand>
</feature>
<evidence type="ECO:0000256" key="7">
    <source>
        <dbReference type="ARBA" id="ARBA00022723"/>
    </source>
</evidence>
<keyword evidence="5" id="KW-0272">Extracellular matrix</keyword>
<dbReference type="SUPFAM" id="SSF50923">
    <property type="entry name" value="Hemopexin-like domain"/>
    <property type="match status" value="1"/>
</dbReference>
<keyword evidence="16 22" id="KW-1015">Disulfide bond</keyword>
<keyword evidence="12 21" id="KW-0106">Calcium</keyword>
<dbReference type="Gene3D" id="3.40.390.10">
    <property type="entry name" value="Collagenase (Catalytic Domain)"/>
    <property type="match status" value="1"/>
</dbReference>
<dbReference type="Pfam" id="PF00045">
    <property type="entry name" value="Hemopexin"/>
    <property type="match status" value="2"/>
</dbReference>
<evidence type="ECO:0000256" key="19">
    <source>
        <dbReference type="PIRSR" id="PIRSR001191-1"/>
    </source>
</evidence>
<feature type="binding site" evidence="21">
    <location>
        <position position="349"/>
    </location>
    <ligand>
        <name>Ca(2+)</name>
        <dbReference type="ChEBI" id="CHEBI:29108"/>
        <label>4</label>
    </ligand>
</feature>
<evidence type="ECO:0000256" key="10">
    <source>
        <dbReference type="ARBA" id="ARBA00022801"/>
    </source>
</evidence>
<feature type="binding site" evidence="21">
    <location>
        <position position="170"/>
    </location>
    <ligand>
        <name>Ca(2+)</name>
        <dbReference type="ChEBI" id="CHEBI:29108"/>
        <label>2</label>
    </ligand>
</feature>
<gene>
    <name evidence="27" type="ORF">WMY93_016850</name>
</gene>
<keyword evidence="9" id="KW-0677">Repeat</keyword>
<dbReference type="Pfam" id="PF01471">
    <property type="entry name" value="PG_binding_1"/>
    <property type="match status" value="1"/>
</dbReference>
<dbReference type="SMART" id="SM00235">
    <property type="entry name" value="ZnMc"/>
    <property type="match status" value="1"/>
</dbReference>
<dbReference type="InterPro" id="IPR033739">
    <property type="entry name" value="M10A_MMP"/>
</dbReference>
<feature type="binding site" evidence="21">
    <location>
        <position position="303"/>
    </location>
    <ligand>
        <name>Ca(2+)</name>
        <dbReference type="ChEBI" id="CHEBI:29108"/>
        <label>4</label>
    </ligand>
</feature>
<feature type="repeat" description="Hemopexin" evidence="24">
    <location>
        <begin position="345"/>
        <end position="391"/>
    </location>
</feature>
<feature type="active site" evidence="19">
    <location>
        <position position="231"/>
    </location>
</feature>
<feature type="binding site" evidence="21">
    <location>
        <position position="187"/>
    </location>
    <ligand>
        <name>Ca(2+)</name>
        <dbReference type="ChEBI" id="CHEBI:29108"/>
        <label>3</label>
    </ligand>
</feature>
<dbReference type="SUPFAM" id="SSF55486">
    <property type="entry name" value="Metalloproteases ('zincins'), catalytic domain"/>
    <property type="match status" value="1"/>
</dbReference>
<dbReference type="FunFam" id="2.110.10.10:FF:000002">
    <property type="entry name" value="Matrix metallopeptidase 3"/>
    <property type="match status" value="1"/>
</dbReference>
<comment type="caution">
    <text evidence="27">The sequence shown here is derived from an EMBL/GenBank/DDBJ whole genome shotgun (WGS) entry which is preliminary data.</text>
</comment>
<keyword evidence="28" id="KW-1185">Reference proteome</keyword>
<feature type="binding site" evidence="20">
    <location>
        <position position="230"/>
    </location>
    <ligand>
        <name>Zn(2+)</name>
        <dbReference type="ChEBI" id="CHEBI:29105"/>
        <label>2</label>
        <note>catalytic</note>
    </ligand>
</feature>
<dbReference type="Proteomes" id="UP001460270">
    <property type="component" value="Unassembled WGS sequence"/>
</dbReference>
<dbReference type="SUPFAM" id="SSF47090">
    <property type="entry name" value="PGBD-like"/>
    <property type="match status" value="1"/>
</dbReference>
<dbReference type="GO" id="GO:0030574">
    <property type="term" value="P:collagen catabolic process"/>
    <property type="evidence" value="ECO:0007669"/>
    <property type="project" value="UniProtKB-KW"/>
</dbReference>
<feature type="binding site" evidence="21">
    <location>
        <position position="208"/>
    </location>
    <ligand>
        <name>Zn(2+)</name>
        <dbReference type="ChEBI" id="CHEBI:29105"/>
        <label>1</label>
    </ligand>
</feature>
<dbReference type="PROSITE" id="PS00024">
    <property type="entry name" value="HEMOPEXIN"/>
    <property type="match status" value="1"/>
</dbReference>
<dbReference type="Pfam" id="PF00413">
    <property type="entry name" value="Peptidase_M10"/>
    <property type="match status" value="1"/>
</dbReference>
<evidence type="ECO:0000256" key="21">
    <source>
        <dbReference type="PIRSR" id="PIRSR621190-2"/>
    </source>
</evidence>
<dbReference type="GO" id="GO:0006508">
    <property type="term" value="P:proteolysis"/>
    <property type="evidence" value="ECO:0007669"/>
    <property type="project" value="UniProtKB-KW"/>
</dbReference>
<dbReference type="InterPro" id="IPR024079">
    <property type="entry name" value="MetalloPept_cat_dom_sf"/>
</dbReference>
<feature type="binding site" evidence="21">
    <location>
        <position position="206"/>
    </location>
    <ligand>
        <name>Ca(2+)</name>
        <dbReference type="ChEBI" id="CHEBI:29108"/>
        <label>2</label>
    </ligand>
</feature>
<evidence type="ECO:0000256" key="5">
    <source>
        <dbReference type="ARBA" id="ARBA00022530"/>
    </source>
</evidence>
<dbReference type="GO" id="GO:0030198">
    <property type="term" value="P:extracellular matrix organization"/>
    <property type="evidence" value="ECO:0007669"/>
    <property type="project" value="TreeGrafter"/>
</dbReference>
<dbReference type="FunFam" id="3.40.390.10:FF:000007">
    <property type="entry name" value="Collagenase 3"/>
    <property type="match status" value="1"/>
</dbReference>
<dbReference type="PANTHER" id="PTHR10201:SF165">
    <property type="entry name" value="COLLAGENASE 3"/>
    <property type="match status" value="1"/>
</dbReference>
<organism evidence="27 28">
    <name type="scientific">Mugilogobius chulae</name>
    <name type="common">yellowstripe goby</name>
    <dbReference type="NCBI Taxonomy" id="88201"/>
    <lineage>
        <taxon>Eukaryota</taxon>
        <taxon>Metazoa</taxon>
        <taxon>Chordata</taxon>
        <taxon>Craniata</taxon>
        <taxon>Vertebrata</taxon>
        <taxon>Euteleostomi</taxon>
        <taxon>Actinopterygii</taxon>
        <taxon>Neopterygii</taxon>
        <taxon>Teleostei</taxon>
        <taxon>Neoteleostei</taxon>
        <taxon>Acanthomorphata</taxon>
        <taxon>Gobiaria</taxon>
        <taxon>Gobiiformes</taxon>
        <taxon>Gobioidei</taxon>
        <taxon>Gobiidae</taxon>
        <taxon>Gobionellinae</taxon>
        <taxon>Mugilogobius</taxon>
    </lineage>
</organism>
<feature type="binding site" evidence="21">
    <location>
        <position position="204"/>
    </location>
    <ligand>
        <name>Ca(2+)</name>
        <dbReference type="ChEBI" id="CHEBI:29108"/>
        <label>2</label>
    </ligand>
</feature>
<feature type="binding site" evidence="20">
    <location>
        <position position="240"/>
    </location>
    <ligand>
        <name>Zn(2+)</name>
        <dbReference type="ChEBI" id="CHEBI:29105"/>
        <label>2</label>
        <note>catalytic</note>
    </ligand>
</feature>
<dbReference type="GO" id="GO:0004222">
    <property type="term" value="F:metalloendopeptidase activity"/>
    <property type="evidence" value="ECO:0007669"/>
    <property type="project" value="InterPro"/>
</dbReference>
<dbReference type="PIRSF" id="PIRSF001191">
    <property type="entry name" value="Peptidase_M10A_matrix"/>
    <property type="match status" value="1"/>
</dbReference>
<keyword evidence="14" id="KW-0177">Collagen degradation</keyword>
<evidence type="ECO:0000256" key="22">
    <source>
        <dbReference type="PIRSR" id="PIRSR621190-3"/>
    </source>
</evidence>
<keyword evidence="13" id="KW-0482">Metalloprotease</keyword>
<keyword evidence="6" id="KW-0645">Protease</keyword>
<dbReference type="InterPro" id="IPR018487">
    <property type="entry name" value="Hemopexin-like_repeat"/>
</dbReference>
<feature type="disulfide bond" evidence="22">
    <location>
        <begin position="296"/>
        <end position="487"/>
    </location>
</feature>
<keyword evidence="7 20" id="KW-0479">Metal-binding</keyword>
<evidence type="ECO:0000256" key="23">
    <source>
        <dbReference type="PIRSR" id="PIRSR621190-5"/>
    </source>
</evidence>
<keyword evidence="17" id="KW-0325">Glycoprotein</keyword>
<reference evidence="28" key="1">
    <citation type="submission" date="2024-04" db="EMBL/GenBank/DDBJ databases">
        <title>Salinicola lusitanus LLJ914,a marine bacterium isolated from the Okinawa Trough.</title>
        <authorList>
            <person name="Li J."/>
        </authorList>
    </citation>
    <scope>NUCLEOTIDE SEQUENCE [LARGE SCALE GENOMIC DNA]</scope>
</reference>
<dbReference type="PRINTS" id="PR00138">
    <property type="entry name" value="MATRIXIN"/>
</dbReference>
<dbReference type="GO" id="GO:0031012">
    <property type="term" value="C:extracellular matrix"/>
    <property type="evidence" value="ECO:0007669"/>
    <property type="project" value="InterPro"/>
</dbReference>
<evidence type="ECO:0000256" key="20">
    <source>
        <dbReference type="PIRSR" id="PIRSR001191-2"/>
    </source>
</evidence>
<evidence type="ECO:0000313" key="28">
    <source>
        <dbReference type="Proteomes" id="UP001460270"/>
    </source>
</evidence>
<dbReference type="InterPro" id="IPR021190">
    <property type="entry name" value="Pept_M10A"/>
</dbReference>
<evidence type="ECO:0000256" key="14">
    <source>
        <dbReference type="ARBA" id="ARBA00023105"/>
    </source>
</evidence>
<evidence type="ECO:0000256" key="4">
    <source>
        <dbReference type="ARBA" id="ARBA00022525"/>
    </source>
</evidence>
<keyword evidence="8 25" id="KW-0732">Signal</keyword>
<evidence type="ECO:0000256" key="12">
    <source>
        <dbReference type="ARBA" id="ARBA00022837"/>
    </source>
</evidence>
<feature type="chain" id="PRO_5043497342" description="Collagenase 3" evidence="25">
    <location>
        <begin position="18"/>
        <end position="498"/>
    </location>
</feature>
<evidence type="ECO:0000256" key="18">
    <source>
        <dbReference type="ARBA" id="ARBA00031807"/>
    </source>
</evidence>
<feature type="repeat" description="Hemopexin" evidence="24">
    <location>
        <begin position="393"/>
        <end position="443"/>
    </location>
</feature>
<feature type="binding site" evidence="20">
    <location>
        <position position="234"/>
    </location>
    <ligand>
        <name>Zn(2+)</name>
        <dbReference type="ChEBI" id="CHEBI:29105"/>
        <label>2</label>
        <note>catalytic</note>
    </ligand>
</feature>
<dbReference type="InterPro" id="IPR018486">
    <property type="entry name" value="Hemopexin_CS"/>
</dbReference>
<feature type="binding site" evidence="21">
    <location>
        <position position="182"/>
    </location>
    <ligand>
        <name>Zn(2+)</name>
        <dbReference type="ChEBI" id="CHEBI:29105"/>
        <label>1</label>
    </ligand>
</feature>
<dbReference type="Gene3D" id="2.110.10.10">
    <property type="entry name" value="Hemopexin-like domain"/>
    <property type="match status" value="1"/>
</dbReference>
<feature type="binding site" evidence="21">
    <location>
        <position position="210"/>
    </location>
    <ligand>
        <name>Ca(2+)</name>
        <dbReference type="ChEBI" id="CHEBI:29108"/>
        <label>3</label>
    </ligand>
</feature>
<evidence type="ECO:0000256" key="9">
    <source>
        <dbReference type="ARBA" id="ARBA00022737"/>
    </source>
</evidence>
<evidence type="ECO:0000256" key="13">
    <source>
        <dbReference type="ARBA" id="ARBA00023049"/>
    </source>
</evidence>
<comment type="cofactor">
    <cofactor evidence="21">
        <name>Zn(2+)</name>
        <dbReference type="ChEBI" id="CHEBI:29105"/>
    </cofactor>
    <text evidence="21">Binds 2 Zn(2+) ions per subunit.</text>
</comment>
<dbReference type="PANTHER" id="PTHR10201">
    <property type="entry name" value="MATRIX METALLOPROTEINASE"/>
    <property type="match status" value="1"/>
</dbReference>
<feature type="repeat" description="Hemopexin" evidence="24">
    <location>
        <begin position="293"/>
        <end position="343"/>
    </location>
</feature>
<keyword evidence="15" id="KW-0865">Zymogen</keyword>
<dbReference type="InterPro" id="IPR036365">
    <property type="entry name" value="PGBD-like_sf"/>
</dbReference>
<evidence type="ECO:0000256" key="11">
    <source>
        <dbReference type="ARBA" id="ARBA00022833"/>
    </source>
</evidence>
<evidence type="ECO:0000256" key="25">
    <source>
        <dbReference type="SAM" id="SignalP"/>
    </source>
</evidence>
<keyword evidence="10" id="KW-0378">Hydrolase</keyword>
<dbReference type="GO" id="GO:0008270">
    <property type="term" value="F:zinc ion binding"/>
    <property type="evidence" value="ECO:0007669"/>
    <property type="project" value="InterPro"/>
</dbReference>
<feature type="binding site" evidence="21">
    <location>
        <position position="248"/>
    </location>
    <ligand>
        <name>Zn(2+)</name>
        <dbReference type="ChEBI" id="CHEBI:29105"/>
        <label>2</label>
        <note>catalytic</note>
    </ligand>
</feature>
<comment type="similarity">
    <text evidence="2">Belongs to the peptidase M10A family.</text>
</comment>
<feature type="binding site" evidence="21">
    <location>
        <position position="213"/>
    </location>
    <ligand>
        <name>Ca(2+)</name>
        <dbReference type="ChEBI" id="CHEBI:29108"/>
        <label>3</label>
    </ligand>
</feature>
<evidence type="ECO:0000256" key="1">
    <source>
        <dbReference type="ARBA" id="ARBA00004498"/>
    </source>
</evidence>
<evidence type="ECO:0000259" key="26">
    <source>
        <dbReference type="SMART" id="SM00235"/>
    </source>
</evidence>
<comment type="subcellular location">
    <subcellularLocation>
        <location evidence="1">Secreted</location>
        <location evidence="1">Extracellular space</location>
        <location evidence="1">Extracellular matrix</location>
    </subcellularLocation>
</comment>
<name>A0AAW0NMP1_9GOBI</name>
<keyword evidence="11 20" id="KW-0862">Zinc</keyword>
<evidence type="ECO:0000256" key="8">
    <source>
        <dbReference type="ARBA" id="ARBA00022729"/>
    </source>
</evidence>
<feature type="binding site" evidence="21">
    <location>
        <position position="213"/>
    </location>
    <ligand>
        <name>Ca(2+)</name>
        <dbReference type="ChEBI" id="CHEBI:29108"/>
        <label>1</label>
    </ligand>
</feature>
<feature type="binding site" evidence="21">
    <location>
        <position position="188"/>
    </location>
    <ligand>
        <name>Ca(2+)</name>
        <dbReference type="ChEBI" id="CHEBI:29108"/>
        <label>3</label>
    </ligand>
</feature>
<accession>A0AAW0NMP1</accession>
<feature type="binding site" evidence="21">
    <location>
        <position position="399"/>
    </location>
    <ligand>
        <name>Ca(2+)</name>
        <dbReference type="ChEBI" id="CHEBI:29108"/>
        <label>5</label>
    </ligand>
</feature>
<evidence type="ECO:0000256" key="3">
    <source>
        <dbReference type="ARBA" id="ARBA00018037"/>
    </source>
</evidence>
<dbReference type="InterPro" id="IPR002477">
    <property type="entry name" value="Peptidoglycan-bd-like"/>
</dbReference>
<dbReference type="CDD" id="cd04278">
    <property type="entry name" value="ZnMc_MMP"/>
    <property type="match status" value="1"/>
</dbReference>
<evidence type="ECO:0000256" key="6">
    <source>
        <dbReference type="ARBA" id="ARBA00022670"/>
    </source>
</evidence>
<evidence type="ECO:0000256" key="24">
    <source>
        <dbReference type="PROSITE-ProRule" id="PRU01011"/>
    </source>
</evidence>
<evidence type="ECO:0000256" key="16">
    <source>
        <dbReference type="ARBA" id="ARBA00023157"/>
    </source>
</evidence>
<evidence type="ECO:0000256" key="15">
    <source>
        <dbReference type="ARBA" id="ARBA00023145"/>
    </source>
</evidence>